<name>A0ABS5KRD1_9ACTN</name>
<dbReference type="Pfam" id="PF00950">
    <property type="entry name" value="ABC-3"/>
    <property type="match status" value="1"/>
</dbReference>
<dbReference type="PANTHER" id="PTHR30477">
    <property type="entry name" value="ABC-TRANSPORTER METAL-BINDING PROTEIN"/>
    <property type="match status" value="1"/>
</dbReference>
<evidence type="ECO:0000256" key="5">
    <source>
        <dbReference type="ARBA" id="ARBA00022475"/>
    </source>
</evidence>
<feature type="transmembrane region" description="Helical" evidence="14">
    <location>
        <begin position="52"/>
        <end position="71"/>
    </location>
</feature>
<gene>
    <name evidence="15" type="ORF">KGQ19_17240</name>
</gene>
<feature type="transmembrane region" description="Helical" evidence="14">
    <location>
        <begin position="149"/>
        <end position="173"/>
    </location>
</feature>
<keyword evidence="16" id="KW-1185">Reference proteome</keyword>
<evidence type="ECO:0000256" key="3">
    <source>
        <dbReference type="ARBA" id="ARBA00008034"/>
    </source>
</evidence>
<dbReference type="EMBL" id="JAAFYZ010000052">
    <property type="protein sequence ID" value="MBS2548615.1"/>
    <property type="molecule type" value="Genomic_DNA"/>
</dbReference>
<protein>
    <recommendedName>
        <fullName evidence="12">High-affinity zinc uptake system membrane protein ZnuB</fullName>
    </recommendedName>
</protein>
<proteinExistence type="inferred from homology"/>
<evidence type="ECO:0000256" key="1">
    <source>
        <dbReference type="ARBA" id="ARBA00002313"/>
    </source>
</evidence>
<feature type="transmembrane region" description="Helical" evidence="14">
    <location>
        <begin position="261"/>
        <end position="283"/>
    </location>
</feature>
<evidence type="ECO:0000256" key="12">
    <source>
        <dbReference type="ARBA" id="ARBA00040080"/>
    </source>
</evidence>
<evidence type="ECO:0000256" key="7">
    <source>
        <dbReference type="ARBA" id="ARBA00022833"/>
    </source>
</evidence>
<keyword evidence="10" id="KW-0406">Ion transport</keyword>
<dbReference type="InterPro" id="IPR001626">
    <property type="entry name" value="ABC_TroCD"/>
</dbReference>
<evidence type="ECO:0000313" key="16">
    <source>
        <dbReference type="Proteomes" id="UP000730482"/>
    </source>
</evidence>
<evidence type="ECO:0000256" key="6">
    <source>
        <dbReference type="ARBA" id="ARBA00022692"/>
    </source>
</evidence>
<dbReference type="RefSeq" id="WP_212010195.1">
    <property type="nucleotide sequence ID" value="NZ_JAAFYZ010000052.1"/>
</dbReference>
<comment type="subcellular location">
    <subcellularLocation>
        <location evidence="2 13">Cell membrane</location>
        <topology evidence="2 13">Multi-pass membrane protein</topology>
    </subcellularLocation>
</comment>
<organism evidence="15 16">
    <name type="scientific">Catenulispora pinistramenti</name>
    <dbReference type="NCBI Taxonomy" id="2705254"/>
    <lineage>
        <taxon>Bacteria</taxon>
        <taxon>Bacillati</taxon>
        <taxon>Actinomycetota</taxon>
        <taxon>Actinomycetes</taxon>
        <taxon>Catenulisporales</taxon>
        <taxon>Catenulisporaceae</taxon>
        <taxon>Catenulispora</taxon>
    </lineage>
</organism>
<evidence type="ECO:0000313" key="15">
    <source>
        <dbReference type="EMBL" id="MBS2548615.1"/>
    </source>
</evidence>
<dbReference type="Gene3D" id="1.10.3470.10">
    <property type="entry name" value="ABC transporter involved in vitamin B12 uptake, BtuC"/>
    <property type="match status" value="1"/>
</dbReference>
<comment type="caution">
    <text evidence="15">The sequence shown here is derived from an EMBL/GenBank/DDBJ whole genome shotgun (WGS) entry which is preliminary data.</text>
</comment>
<feature type="transmembrane region" description="Helical" evidence="14">
    <location>
        <begin position="236"/>
        <end position="255"/>
    </location>
</feature>
<evidence type="ECO:0000256" key="14">
    <source>
        <dbReference type="SAM" id="Phobius"/>
    </source>
</evidence>
<dbReference type="Proteomes" id="UP000730482">
    <property type="component" value="Unassembled WGS sequence"/>
</dbReference>
<comment type="similarity">
    <text evidence="3 13">Belongs to the ABC-3 integral membrane protein family.</text>
</comment>
<keyword evidence="11 14" id="KW-0472">Membrane</keyword>
<feature type="transmembrane region" description="Helical" evidence="14">
    <location>
        <begin position="27"/>
        <end position="45"/>
    </location>
</feature>
<evidence type="ECO:0000256" key="8">
    <source>
        <dbReference type="ARBA" id="ARBA00022906"/>
    </source>
</evidence>
<keyword evidence="9 14" id="KW-1133">Transmembrane helix</keyword>
<dbReference type="SUPFAM" id="SSF81345">
    <property type="entry name" value="ABC transporter involved in vitamin B12 uptake, BtuC"/>
    <property type="match status" value="1"/>
</dbReference>
<feature type="transmembrane region" description="Helical" evidence="14">
    <location>
        <begin position="106"/>
        <end position="129"/>
    </location>
</feature>
<evidence type="ECO:0000256" key="13">
    <source>
        <dbReference type="RuleBase" id="RU003943"/>
    </source>
</evidence>
<evidence type="ECO:0000256" key="4">
    <source>
        <dbReference type="ARBA" id="ARBA00022448"/>
    </source>
</evidence>
<evidence type="ECO:0000256" key="2">
    <source>
        <dbReference type="ARBA" id="ARBA00004651"/>
    </source>
</evidence>
<sequence>MPADSGLSWNLLSDIDQMWKLDSMVNAYRAGTIVAVLAAVVGWFVVLRRQTFVAHTVSLAGFPGAAAAVFLGVSASWGYFGFCIGAAAVIAALARSGKGGMAEESALTGIVQSFTLACGMLFVALYKGFLNGVNSLLFGSFLGVTPGDIAVLAAVAAVVLLAMALIGRPLLFASVDPAVADARGVPSRTLSLLFLVLLGATAAEVSQITGSLLVFALLVMPAATAQRITARPGRSLVLSVVFALAVTWFGLGAAYFSPYPIGFWITTFAFGCYLLANLYGFVVRWRGAGRRHMVEALGVS</sequence>
<keyword evidence="6 13" id="KW-0812">Transmembrane</keyword>
<comment type="function">
    <text evidence="1">Involved in the high-affinity zinc uptake transport system.</text>
</comment>
<keyword evidence="5" id="KW-1003">Cell membrane</keyword>
<keyword evidence="8" id="KW-0864">Zinc transport</keyword>
<dbReference type="PANTHER" id="PTHR30477:SF23">
    <property type="entry name" value="HIGH-AFFINITY ZINC UPTAKE SYSTEM MEMBRANE PROTEIN ZNUB"/>
    <property type="match status" value="1"/>
</dbReference>
<keyword evidence="7" id="KW-0862">Zinc</keyword>
<keyword evidence="4 13" id="KW-0813">Transport</keyword>
<evidence type="ECO:0000256" key="9">
    <source>
        <dbReference type="ARBA" id="ARBA00022989"/>
    </source>
</evidence>
<reference evidence="15 16" key="1">
    <citation type="submission" date="2020-02" db="EMBL/GenBank/DDBJ databases">
        <title>Acidophilic actinobacteria isolated from forest soil.</title>
        <authorList>
            <person name="Golinska P."/>
        </authorList>
    </citation>
    <scope>NUCLEOTIDE SEQUENCE [LARGE SCALE GENOMIC DNA]</scope>
    <source>
        <strain evidence="15 16">NL8</strain>
    </source>
</reference>
<evidence type="ECO:0000256" key="10">
    <source>
        <dbReference type="ARBA" id="ARBA00023065"/>
    </source>
</evidence>
<dbReference type="InterPro" id="IPR037294">
    <property type="entry name" value="ABC_BtuC-like"/>
</dbReference>
<accession>A0ABS5KRD1</accession>
<evidence type="ECO:0000256" key="11">
    <source>
        <dbReference type="ARBA" id="ARBA00023136"/>
    </source>
</evidence>